<feature type="domain" description="Cas12f1-like TNB" evidence="2">
    <location>
        <begin position="25"/>
        <end position="82"/>
    </location>
</feature>
<reference evidence="3" key="2">
    <citation type="journal article" date="2014" name="ISME J.">
        <title>Microbial stratification in low pH oxic and suboxic macroscopic growths along an acid mine drainage.</title>
        <authorList>
            <person name="Mendez-Garcia C."/>
            <person name="Mesa V."/>
            <person name="Sprenger R.R."/>
            <person name="Richter M."/>
            <person name="Diez M.S."/>
            <person name="Solano J."/>
            <person name="Bargiela R."/>
            <person name="Golyshina O.V."/>
            <person name="Manteca A."/>
            <person name="Ramos J.L."/>
            <person name="Gallego J.R."/>
            <person name="Llorente I."/>
            <person name="Martins Dos Santos V.A."/>
            <person name="Jensen O.N."/>
            <person name="Pelaez A.I."/>
            <person name="Sanchez J."/>
            <person name="Ferrer M."/>
        </authorList>
    </citation>
    <scope>NUCLEOTIDE SEQUENCE</scope>
</reference>
<accession>T1BPK8</accession>
<evidence type="ECO:0000259" key="2">
    <source>
        <dbReference type="Pfam" id="PF07282"/>
    </source>
</evidence>
<sequence length="106" mass="12111">AYQNDHIHAWQKLWGRRIYQTSIGEFRNALKRKASTPIEIDRFTKTTGICMNCDALLYLNLSDRVFTCPFCEYLQDRDVSAANATINKGLSLRNVGETLAEDHASK</sequence>
<dbReference type="EMBL" id="AUZX01008575">
    <property type="protein sequence ID" value="EQD55174.1"/>
    <property type="molecule type" value="Genomic_DNA"/>
</dbReference>
<proteinExistence type="predicted"/>
<keyword evidence="1" id="KW-0238">DNA-binding</keyword>
<gene>
    <name evidence="3" type="ORF">B1A_11908</name>
</gene>
<dbReference type="InterPro" id="IPR010095">
    <property type="entry name" value="Cas12f1-like_TNB"/>
</dbReference>
<evidence type="ECO:0000313" key="3">
    <source>
        <dbReference type="EMBL" id="EQD55174.1"/>
    </source>
</evidence>
<organism evidence="3">
    <name type="scientific">mine drainage metagenome</name>
    <dbReference type="NCBI Taxonomy" id="410659"/>
    <lineage>
        <taxon>unclassified sequences</taxon>
        <taxon>metagenomes</taxon>
        <taxon>ecological metagenomes</taxon>
    </lineage>
</organism>
<dbReference type="AlphaFoldDB" id="T1BPK8"/>
<dbReference type="GO" id="GO:0003677">
    <property type="term" value="F:DNA binding"/>
    <property type="evidence" value="ECO:0007669"/>
    <property type="project" value="UniProtKB-KW"/>
</dbReference>
<dbReference type="Pfam" id="PF07282">
    <property type="entry name" value="Cas12f1-like_TNB"/>
    <property type="match status" value="1"/>
</dbReference>
<feature type="non-terminal residue" evidence="3">
    <location>
        <position position="1"/>
    </location>
</feature>
<comment type="caution">
    <text evidence="3">The sequence shown here is derived from an EMBL/GenBank/DDBJ whole genome shotgun (WGS) entry which is preliminary data.</text>
</comment>
<protein>
    <submittedName>
        <fullName evidence="3">Transposase IS605 OrfB</fullName>
    </submittedName>
</protein>
<name>T1BPK8_9ZZZZ</name>
<evidence type="ECO:0000256" key="1">
    <source>
        <dbReference type="ARBA" id="ARBA00023125"/>
    </source>
</evidence>
<reference evidence="3" key="1">
    <citation type="submission" date="2013-08" db="EMBL/GenBank/DDBJ databases">
        <authorList>
            <person name="Mendez C."/>
            <person name="Richter M."/>
            <person name="Ferrer M."/>
            <person name="Sanchez J."/>
        </authorList>
    </citation>
    <scope>NUCLEOTIDE SEQUENCE</scope>
</reference>